<evidence type="ECO:0000313" key="1">
    <source>
        <dbReference type="EMBL" id="KAF3329938.1"/>
    </source>
</evidence>
<accession>A0A833VP65</accession>
<organism evidence="1 2">
    <name type="scientific">Carex littledalei</name>
    <dbReference type="NCBI Taxonomy" id="544730"/>
    <lineage>
        <taxon>Eukaryota</taxon>
        <taxon>Viridiplantae</taxon>
        <taxon>Streptophyta</taxon>
        <taxon>Embryophyta</taxon>
        <taxon>Tracheophyta</taxon>
        <taxon>Spermatophyta</taxon>
        <taxon>Magnoliopsida</taxon>
        <taxon>Liliopsida</taxon>
        <taxon>Poales</taxon>
        <taxon>Cyperaceae</taxon>
        <taxon>Cyperoideae</taxon>
        <taxon>Cariceae</taxon>
        <taxon>Carex</taxon>
        <taxon>Carex subgen. Euthyceras</taxon>
    </lineage>
</organism>
<reference evidence="1" key="1">
    <citation type="submission" date="2020-01" db="EMBL/GenBank/DDBJ databases">
        <title>Genome sequence of Kobresia littledalei, the first chromosome-level genome in the family Cyperaceae.</title>
        <authorList>
            <person name="Qu G."/>
        </authorList>
    </citation>
    <scope>NUCLEOTIDE SEQUENCE</scope>
    <source>
        <strain evidence="1">C.B.Clarke</strain>
        <tissue evidence="1">Leaf</tissue>
    </source>
</reference>
<gene>
    <name evidence="1" type="ORF">FCM35_KLT05269</name>
</gene>
<keyword evidence="2" id="KW-1185">Reference proteome</keyword>
<dbReference type="AlphaFoldDB" id="A0A833VP65"/>
<comment type="caution">
    <text evidence="1">The sequence shown here is derived from an EMBL/GenBank/DDBJ whole genome shotgun (WGS) entry which is preliminary data.</text>
</comment>
<evidence type="ECO:0000313" key="2">
    <source>
        <dbReference type="Proteomes" id="UP000623129"/>
    </source>
</evidence>
<evidence type="ECO:0008006" key="3">
    <source>
        <dbReference type="Google" id="ProtNLM"/>
    </source>
</evidence>
<protein>
    <recommendedName>
        <fullName evidence="3">Reverse transcriptase zinc-binding domain-containing protein</fullName>
    </recommendedName>
</protein>
<dbReference type="Proteomes" id="UP000623129">
    <property type="component" value="Unassembled WGS sequence"/>
</dbReference>
<sequence length="103" mass="11881">MTVRRGFSCSPNCETCGLREVESILHLFFKCPKAFRLWDRLESILGVRLMMALETIHDTWNSLMMNAACSGMGKNSGWYTSYQLVGRYGSKGIQRFLKEKDFQ</sequence>
<proteinExistence type="predicted"/>
<name>A0A833VP65_9POAL</name>
<dbReference type="EMBL" id="SWLB01000014">
    <property type="protein sequence ID" value="KAF3329938.1"/>
    <property type="molecule type" value="Genomic_DNA"/>
</dbReference>